<evidence type="ECO:0000256" key="17">
    <source>
        <dbReference type="ARBA" id="ARBA00030590"/>
    </source>
</evidence>
<dbReference type="GO" id="GO:0090557">
    <property type="term" value="P:establishment of endothelial intestinal barrier"/>
    <property type="evidence" value="ECO:0007669"/>
    <property type="project" value="TreeGrafter"/>
</dbReference>
<dbReference type="InterPro" id="IPR013106">
    <property type="entry name" value="Ig_V-set"/>
</dbReference>
<evidence type="ECO:0000256" key="20">
    <source>
        <dbReference type="SAM" id="Phobius"/>
    </source>
</evidence>
<dbReference type="GO" id="GO:0050892">
    <property type="term" value="P:intestinal absorption"/>
    <property type="evidence" value="ECO:0007669"/>
    <property type="project" value="TreeGrafter"/>
</dbReference>
<evidence type="ECO:0000256" key="12">
    <source>
        <dbReference type="ARBA" id="ARBA00022989"/>
    </source>
</evidence>
<keyword evidence="5" id="KW-0796">Tight junction</keyword>
<dbReference type="SMART" id="SM00409">
    <property type="entry name" value="IG"/>
    <property type="match status" value="2"/>
</dbReference>
<dbReference type="InterPro" id="IPR042456">
    <property type="entry name" value="F11R"/>
</dbReference>
<keyword evidence="14" id="KW-1015">Disulfide bond</keyword>
<keyword evidence="6" id="KW-1003">Cell membrane</keyword>
<dbReference type="AlphaFoldDB" id="A0A9Q1I2C6"/>
<evidence type="ECO:0000256" key="19">
    <source>
        <dbReference type="SAM" id="MobiDB-lite"/>
    </source>
</evidence>
<feature type="domain" description="Ig-like" evidence="22">
    <location>
        <begin position="19"/>
        <end position="118"/>
    </location>
</feature>
<evidence type="ECO:0000313" key="23">
    <source>
        <dbReference type="EMBL" id="KAJ8276083.1"/>
    </source>
</evidence>
<dbReference type="Proteomes" id="UP001152803">
    <property type="component" value="Unassembled WGS sequence"/>
</dbReference>
<dbReference type="FunFam" id="2.60.40.10:FF:000342">
    <property type="entry name" value="Junctional adhesion molecule A"/>
    <property type="match status" value="1"/>
</dbReference>
<evidence type="ECO:0000256" key="9">
    <source>
        <dbReference type="ARBA" id="ARBA00022729"/>
    </source>
</evidence>
<dbReference type="InterPro" id="IPR003598">
    <property type="entry name" value="Ig_sub2"/>
</dbReference>
<evidence type="ECO:0000256" key="10">
    <source>
        <dbReference type="ARBA" id="ARBA00022737"/>
    </source>
</evidence>
<evidence type="ECO:0000256" key="18">
    <source>
        <dbReference type="ARBA" id="ARBA00046718"/>
    </source>
</evidence>
<sequence>MFVFVFVLLFLQTTGTIAFTVTTSTPVINVPENQGADLKCSYSADFGTPRIEWKFKAFMDESQTLVVFDGQPTAGYAGRVELYTGGLRFNSVTRADNGEYTCEVSSAQGFGEATIKLVVQVPPSKPMCRVPASVTTGRSVTLTCYDSDGSPPCTYKWFKNKTPLPDDPSKFPAFRNSTFTVDPKTGDLVFPHISKLDSGEYHCTASNGAGPPQSCAAIRMAVQDLNKGGIAAGVIIALLALGLLAFGLWYAHRKGYLPKKSESKPRALYQPPSDYVDEEDGEFRQKSSFVV</sequence>
<feature type="transmembrane region" description="Helical" evidence="20">
    <location>
        <begin position="229"/>
        <end position="251"/>
    </location>
</feature>
<feature type="chain" id="PRO_5040282525" description="Junctional adhesion molecule A" evidence="21">
    <location>
        <begin position="19"/>
        <end position="291"/>
    </location>
</feature>
<comment type="similarity">
    <text evidence="3">Belongs to the immunoglobulin superfamily.</text>
</comment>
<evidence type="ECO:0000256" key="2">
    <source>
        <dbReference type="ARBA" id="ARBA00004435"/>
    </source>
</evidence>
<feature type="region of interest" description="Disordered" evidence="19">
    <location>
        <begin position="261"/>
        <end position="291"/>
    </location>
</feature>
<evidence type="ECO:0000256" key="3">
    <source>
        <dbReference type="ARBA" id="ARBA00008637"/>
    </source>
</evidence>
<keyword evidence="10" id="KW-0677">Repeat</keyword>
<feature type="domain" description="Ig-like" evidence="22">
    <location>
        <begin position="122"/>
        <end position="219"/>
    </location>
</feature>
<dbReference type="OrthoDB" id="10031887at2759"/>
<dbReference type="SMART" id="SM00408">
    <property type="entry name" value="IGc2"/>
    <property type="match status" value="2"/>
</dbReference>
<keyword evidence="13 20" id="KW-0472">Membrane</keyword>
<dbReference type="Gene3D" id="2.60.40.10">
    <property type="entry name" value="Immunoglobulins"/>
    <property type="match status" value="2"/>
</dbReference>
<evidence type="ECO:0000256" key="16">
    <source>
        <dbReference type="ARBA" id="ARBA00023319"/>
    </source>
</evidence>
<evidence type="ECO:0000256" key="21">
    <source>
        <dbReference type="SAM" id="SignalP"/>
    </source>
</evidence>
<evidence type="ECO:0000313" key="24">
    <source>
        <dbReference type="Proteomes" id="UP001152803"/>
    </source>
</evidence>
<keyword evidence="15" id="KW-0325">Glycoprotein</keyword>
<evidence type="ECO:0000256" key="7">
    <source>
        <dbReference type="ARBA" id="ARBA00022553"/>
    </source>
</evidence>
<keyword evidence="8 20" id="KW-0812">Transmembrane</keyword>
<evidence type="ECO:0000256" key="13">
    <source>
        <dbReference type="ARBA" id="ARBA00023136"/>
    </source>
</evidence>
<evidence type="ECO:0000256" key="14">
    <source>
        <dbReference type="ARBA" id="ARBA00023157"/>
    </source>
</evidence>
<dbReference type="PANTHER" id="PTHR45113">
    <property type="entry name" value="JUNCTIONAL ADHESION MOLECULE A"/>
    <property type="match status" value="1"/>
</dbReference>
<gene>
    <name evidence="23" type="ORF">COCON_G00078350</name>
</gene>
<dbReference type="SUPFAM" id="SSF48726">
    <property type="entry name" value="Immunoglobulin"/>
    <property type="match status" value="2"/>
</dbReference>
<reference evidence="23" key="1">
    <citation type="journal article" date="2023" name="Science">
        <title>Genome structures resolve the early diversification of teleost fishes.</title>
        <authorList>
            <person name="Parey E."/>
            <person name="Louis A."/>
            <person name="Montfort J."/>
            <person name="Bouchez O."/>
            <person name="Roques C."/>
            <person name="Iampietro C."/>
            <person name="Lluch J."/>
            <person name="Castinel A."/>
            <person name="Donnadieu C."/>
            <person name="Desvignes T."/>
            <person name="Floi Bucao C."/>
            <person name="Jouanno E."/>
            <person name="Wen M."/>
            <person name="Mejri S."/>
            <person name="Dirks R."/>
            <person name="Jansen H."/>
            <person name="Henkel C."/>
            <person name="Chen W.J."/>
            <person name="Zahm M."/>
            <person name="Cabau C."/>
            <person name="Klopp C."/>
            <person name="Thompson A.W."/>
            <person name="Robinson-Rechavi M."/>
            <person name="Braasch I."/>
            <person name="Lecointre G."/>
            <person name="Bobe J."/>
            <person name="Postlethwait J.H."/>
            <person name="Berthelot C."/>
            <person name="Roest Crollius H."/>
            <person name="Guiguen Y."/>
        </authorList>
    </citation>
    <scope>NUCLEOTIDE SEQUENCE</scope>
    <source>
        <strain evidence="23">Concon-B</strain>
    </source>
</reference>
<name>A0A9Q1I2C6_CONCO</name>
<dbReference type="InterPro" id="IPR003599">
    <property type="entry name" value="Ig_sub"/>
</dbReference>
<evidence type="ECO:0000256" key="5">
    <source>
        <dbReference type="ARBA" id="ARBA00022427"/>
    </source>
</evidence>
<dbReference type="InterPro" id="IPR007110">
    <property type="entry name" value="Ig-like_dom"/>
</dbReference>
<evidence type="ECO:0000256" key="15">
    <source>
        <dbReference type="ARBA" id="ARBA00023180"/>
    </source>
</evidence>
<comment type="subcellular location">
    <subcellularLocation>
        <location evidence="2">Cell junction</location>
        <location evidence="2">Tight junction</location>
    </subcellularLocation>
    <subcellularLocation>
        <location evidence="1">Cell membrane</location>
        <topology evidence="1">Single-pass type I membrane protein</topology>
    </subcellularLocation>
</comment>
<keyword evidence="11" id="KW-0965">Cell junction</keyword>
<evidence type="ECO:0000259" key="22">
    <source>
        <dbReference type="PROSITE" id="PS50835"/>
    </source>
</evidence>
<keyword evidence="7" id="KW-0597">Phosphoprotein</keyword>
<dbReference type="Pfam" id="PF07686">
    <property type="entry name" value="V-set"/>
    <property type="match status" value="1"/>
</dbReference>
<evidence type="ECO:0000256" key="8">
    <source>
        <dbReference type="ARBA" id="ARBA00022692"/>
    </source>
</evidence>
<dbReference type="GO" id="GO:0005886">
    <property type="term" value="C:plasma membrane"/>
    <property type="evidence" value="ECO:0007669"/>
    <property type="project" value="UniProtKB-SubCell"/>
</dbReference>
<accession>A0A9Q1I2C6</accession>
<dbReference type="GO" id="GO:0007155">
    <property type="term" value="P:cell adhesion"/>
    <property type="evidence" value="ECO:0007669"/>
    <property type="project" value="InterPro"/>
</dbReference>
<keyword evidence="16" id="KW-0393">Immunoglobulin domain</keyword>
<dbReference type="InterPro" id="IPR036179">
    <property type="entry name" value="Ig-like_dom_sf"/>
</dbReference>
<keyword evidence="9 21" id="KW-0732">Signal</keyword>
<dbReference type="GO" id="GO:0005923">
    <property type="term" value="C:bicellular tight junction"/>
    <property type="evidence" value="ECO:0007669"/>
    <property type="project" value="UniProtKB-SubCell"/>
</dbReference>
<dbReference type="EMBL" id="JAFJMO010000005">
    <property type="protein sequence ID" value="KAJ8276083.1"/>
    <property type="molecule type" value="Genomic_DNA"/>
</dbReference>
<evidence type="ECO:0000256" key="11">
    <source>
        <dbReference type="ARBA" id="ARBA00022949"/>
    </source>
</evidence>
<dbReference type="Pfam" id="PF13927">
    <property type="entry name" value="Ig_3"/>
    <property type="match status" value="1"/>
</dbReference>
<dbReference type="PANTHER" id="PTHR45113:SF1">
    <property type="entry name" value="JUNCTIONAL ADHESION MOLECULE A"/>
    <property type="match status" value="1"/>
</dbReference>
<dbReference type="PROSITE" id="PS50835">
    <property type="entry name" value="IG_LIKE"/>
    <property type="match status" value="2"/>
</dbReference>
<organism evidence="23 24">
    <name type="scientific">Conger conger</name>
    <name type="common">Conger eel</name>
    <name type="synonym">Muraena conger</name>
    <dbReference type="NCBI Taxonomy" id="82655"/>
    <lineage>
        <taxon>Eukaryota</taxon>
        <taxon>Metazoa</taxon>
        <taxon>Chordata</taxon>
        <taxon>Craniata</taxon>
        <taxon>Vertebrata</taxon>
        <taxon>Euteleostomi</taxon>
        <taxon>Actinopterygii</taxon>
        <taxon>Neopterygii</taxon>
        <taxon>Teleostei</taxon>
        <taxon>Anguilliformes</taxon>
        <taxon>Congridae</taxon>
        <taxon>Conger</taxon>
    </lineage>
</organism>
<keyword evidence="24" id="KW-1185">Reference proteome</keyword>
<feature type="signal peptide" evidence="21">
    <location>
        <begin position="1"/>
        <end position="18"/>
    </location>
</feature>
<comment type="subunit">
    <text evidence="18">Interacts with the ninth PDZ domain of MPDZ. Interacts with the first PDZ domain of PARD3. The association between PARD3 and PARD6B probably disrupts this interaction. Interacts with ITGAL (via I-domain). Interacts with CD151.</text>
</comment>
<dbReference type="InterPro" id="IPR013783">
    <property type="entry name" value="Ig-like_fold"/>
</dbReference>
<comment type="caution">
    <text evidence="23">The sequence shown here is derived from an EMBL/GenBank/DDBJ whole genome shotgun (WGS) entry which is preliminary data.</text>
</comment>
<evidence type="ECO:0000256" key="6">
    <source>
        <dbReference type="ARBA" id="ARBA00022475"/>
    </source>
</evidence>
<dbReference type="GO" id="GO:0090559">
    <property type="term" value="P:regulation of membrane permeability"/>
    <property type="evidence" value="ECO:0007669"/>
    <property type="project" value="TreeGrafter"/>
</dbReference>
<evidence type="ECO:0000256" key="1">
    <source>
        <dbReference type="ARBA" id="ARBA00004251"/>
    </source>
</evidence>
<protein>
    <recommendedName>
        <fullName evidence="4">Junctional adhesion molecule A</fullName>
    </recommendedName>
    <alternativeName>
        <fullName evidence="17">Junctional adhesion molecule 1</fullName>
    </alternativeName>
</protein>
<proteinExistence type="inferred from homology"/>
<keyword evidence="12 20" id="KW-1133">Transmembrane helix</keyword>
<evidence type="ECO:0000256" key="4">
    <source>
        <dbReference type="ARBA" id="ARBA00016608"/>
    </source>
</evidence>